<proteinExistence type="predicted"/>
<dbReference type="AlphaFoldDB" id="A0A6B0QYV4"/>
<sequence>MCAATLEDFQSVSALFSLGLSRTFRTASLQSHSLCFFFLKKRTVKVARALQRCRLQRVSLLAGYLVIFSSPGKDRIEEFSRERSSANNREIQLFVDRNSCF</sequence>
<dbReference type="EMBL" id="VBQZ03000012">
    <property type="protein sequence ID" value="MXQ82410.1"/>
    <property type="molecule type" value="Genomic_DNA"/>
</dbReference>
<organism evidence="1 2">
    <name type="scientific">Bos mutus</name>
    <name type="common">wild yak</name>
    <dbReference type="NCBI Taxonomy" id="72004"/>
    <lineage>
        <taxon>Eukaryota</taxon>
        <taxon>Metazoa</taxon>
        <taxon>Chordata</taxon>
        <taxon>Craniata</taxon>
        <taxon>Vertebrata</taxon>
        <taxon>Euteleostomi</taxon>
        <taxon>Mammalia</taxon>
        <taxon>Eutheria</taxon>
        <taxon>Laurasiatheria</taxon>
        <taxon>Artiodactyla</taxon>
        <taxon>Ruminantia</taxon>
        <taxon>Pecora</taxon>
        <taxon>Bovidae</taxon>
        <taxon>Bovinae</taxon>
        <taxon>Bos</taxon>
    </lineage>
</organism>
<gene>
    <name evidence="1" type="ORF">E5288_WYG010931</name>
</gene>
<evidence type="ECO:0000313" key="2">
    <source>
        <dbReference type="Proteomes" id="UP000322234"/>
    </source>
</evidence>
<keyword evidence="2" id="KW-1185">Reference proteome</keyword>
<name>A0A6B0QYV4_9CETA</name>
<dbReference type="Proteomes" id="UP000322234">
    <property type="component" value="Unassembled WGS sequence"/>
</dbReference>
<protein>
    <submittedName>
        <fullName evidence="1">Uncharacterized protein</fullName>
    </submittedName>
</protein>
<comment type="caution">
    <text evidence="1">The sequence shown here is derived from an EMBL/GenBank/DDBJ whole genome shotgun (WGS) entry which is preliminary data.</text>
</comment>
<evidence type="ECO:0000313" key="1">
    <source>
        <dbReference type="EMBL" id="MXQ82410.1"/>
    </source>
</evidence>
<accession>A0A6B0QYV4</accession>
<reference evidence="1" key="1">
    <citation type="submission" date="2019-10" db="EMBL/GenBank/DDBJ databases">
        <title>The sequence and de novo assembly of the wild yak genome.</title>
        <authorList>
            <person name="Liu Y."/>
        </authorList>
    </citation>
    <scope>NUCLEOTIDE SEQUENCE [LARGE SCALE GENOMIC DNA]</scope>
    <source>
        <strain evidence="1">WY2019</strain>
    </source>
</reference>